<comment type="caution">
    <text evidence="1">The sequence shown here is derived from an EMBL/GenBank/DDBJ whole genome shotgun (WGS) entry which is preliminary data.</text>
</comment>
<reference evidence="1 2" key="1">
    <citation type="submission" date="2022-11" db="EMBL/GenBank/DDBJ databases">
        <title>The characterization of three novel Bacteroidetes species and genomic analysis of their roles in tidal elemental geochemical cycles.</title>
        <authorList>
            <person name="Ma K.-J."/>
        </authorList>
    </citation>
    <scope>NUCLEOTIDE SEQUENCE [LARGE SCALE GENOMIC DNA]</scope>
    <source>
        <strain evidence="1 2">M82</strain>
    </source>
</reference>
<evidence type="ECO:0000313" key="2">
    <source>
        <dbReference type="Proteomes" id="UP001207228"/>
    </source>
</evidence>
<name>A0ABT3RHJ6_9BACT</name>
<organism evidence="1 2">
    <name type="scientific">Pontibacter anaerobius</name>
    <dbReference type="NCBI Taxonomy" id="2993940"/>
    <lineage>
        <taxon>Bacteria</taxon>
        <taxon>Pseudomonadati</taxon>
        <taxon>Bacteroidota</taxon>
        <taxon>Cytophagia</taxon>
        <taxon>Cytophagales</taxon>
        <taxon>Hymenobacteraceae</taxon>
        <taxon>Pontibacter</taxon>
    </lineage>
</organism>
<proteinExistence type="predicted"/>
<dbReference type="InterPro" id="IPR029016">
    <property type="entry name" value="GAF-like_dom_sf"/>
</dbReference>
<protein>
    <recommendedName>
        <fullName evidence="3">GAF domain-containing protein</fullName>
    </recommendedName>
</protein>
<keyword evidence="2" id="KW-1185">Reference proteome</keyword>
<evidence type="ECO:0008006" key="3">
    <source>
        <dbReference type="Google" id="ProtNLM"/>
    </source>
</evidence>
<sequence length="171" mass="19490">MEYRQIHYWQYVPGLEEENVLEAALDLSQKGRHDAYLAEIASFISENTGAKYVIIGQLSEDKKHIHTLVFMKDKTVLDNYTYPLKGTPCEVAVAQRFCYHPFDVAPAFPDDLELQELQIESYLGSILLSDDNEPVGLTVLMDVKQIENAAFAEHLIMVLSPAIEEEIKMLR</sequence>
<dbReference type="Gene3D" id="3.30.450.40">
    <property type="match status" value="1"/>
</dbReference>
<dbReference type="Proteomes" id="UP001207228">
    <property type="component" value="Unassembled WGS sequence"/>
</dbReference>
<dbReference type="EMBL" id="JAPFQO010000008">
    <property type="protein sequence ID" value="MCX2740916.1"/>
    <property type="molecule type" value="Genomic_DNA"/>
</dbReference>
<gene>
    <name evidence="1" type="ORF">OO017_13240</name>
</gene>
<dbReference type="RefSeq" id="WP_266052979.1">
    <property type="nucleotide sequence ID" value="NZ_JAPFQO010000008.1"/>
</dbReference>
<dbReference type="SUPFAM" id="SSF55781">
    <property type="entry name" value="GAF domain-like"/>
    <property type="match status" value="1"/>
</dbReference>
<accession>A0ABT3RHJ6</accession>
<evidence type="ECO:0000313" key="1">
    <source>
        <dbReference type="EMBL" id="MCX2740916.1"/>
    </source>
</evidence>